<dbReference type="PANTHER" id="PTHR46656">
    <property type="entry name" value="PUTATIVE-RELATED"/>
    <property type="match status" value="1"/>
</dbReference>
<reference evidence="2 3" key="1">
    <citation type="journal article" date="2011" name="J. Bacteriol.">
        <title>Complete genome sequence of the type strain Cupriavidus necator N-1.</title>
        <authorList>
            <person name="Poehlein A."/>
            <person name="Kusian B."/>
            <person name="Friedrich B."/>
            <person name="Daniel R."/>
            <person name="Bowien B."/>
        </authorList>
    </citation>
    <scope>NUCLEOTIDE SEQUENCE [LARGE SCALE GENOMIC DNA]</scope>
    <source>
        <strain evidence="3">ATCC 43291 / DSM 13513 / CCUG 52238 / LMG 8453 / N-1</strain>
    </source>
</reference>
<keyword evidence="2" id="KW-0808">Transferase</keyword>
<evidence type="ECO:0000313" key="3">
    <source>
        <dbReference type="Proteomes" id="UP000006798"/>
    </source>
</evidence>
<gene>
    <name evidence="2" type="ordered locus">CNE_1c28450</name>
</gene>
<name>G0ETV9_CUPNN</name>
<protein>
    <submittedName>
        <fullName evidence="2">Glycosyl transferase group 3</fullName>
    </submittedName>
</protein>
<accession>G0ETV9</accession>
<dbReference type="KEGG" id="cnc:CNE_1c28450"/>
<dbReference type="HOGENOM" id="CLU_448205_0_0_4"/>
<dbReference type="InterPro" id="IPR001296">
    <property type="entry name" value="Glyco_trans_1"/>
</dbReference>
<evidence type="ECO:0000259" key="1">
    <source>
        <dbReference type="Pfam" id="PF00534"/>
    </source>
</evidence>
<feature type="domain" description="Glycosyl transferase family 1" evidence="1">
    <location>
        <begin position="498"/>
        <end position="552"/>
    </location>
</feature>
<dbReference type="PROSITE" id="PS51257">
    <property type="entry name" value="PROKAR_LIPOPROTEIN"/>
    <property type="match status" value="1"/>
</dbReference>
<evidence type="ECO:0000313" key="2">
    <source>
        <dbReference type="EMBL" id="AEI78158.1"/>
    </source>
</evidence>
<dbReference type="SUPFAM" id="SSF53756">
    <property type="entry name" value="UDP-Glycosyltransferase/glycogen phosphorylase"/>
    <property type="match status" value="1"/>
</dbReference>
<proteinExistence type="predicted"/>
<dbReference type="PANTHER" id="PTHR46656:SF3">
    <property type="entry name" value="PUTATIVE-RELATED"/>
    <property type="match status" value="1"/>
</dbReference>
<dbReference type="CDD" id="cd03801">
    <property type="entry name" value="GT4_PimA-like"/>
    <property type="match status" value="1"/>
</dbReference>
<dbReference type="Pfam" id="PF00534">
    <property type="entry name" value="Glycos_transf_1"/>
    <property type="match status" value="1"/>
</dbReference>
<organism evidence="2 3">
    <name type="scientific">Cupriavidus necator (strain ATCC 43291 / DSM 13513 / CCUG 52238 / LMG 8453 / N-1)</name>
    <name type="common">Ralstonia eutropha</name>
    <dbReference type="NCBI Taxonomy" id="1042878"/>
    <lineage>
        <taxon>Bacteria</taxon>
        <taxon>Pseudomonadati</taxon>
        <taxon>Pseudomonadota</taxon>
        <taxon>Betaproteobacteria</taxon>
        <taxon>Burkholderiales</taxon>
        <taxon>Burkholderiaceae</taxon>
        <taxon>Cupriavidus</taxon>
    </lineage>
</organism>
<dbReference type="GO" id="GO:0016757">
    <property type="term" value="F:glycosyltransferase activity"/>
    <property type="evidence" value="ECO:0007669"/>
    <property type="project" value="InterPro"/>
</dbReference>
<dbReference type="AlphaFoldDB" id="G0ETV9"/>
<sequence length="644" mass="73010">MLLAERPDLKPVLTTNTLLGMFACVNWWERHGKQEYPRLSWSTAGIWTGMNEIERVDAQTGVRLPRFLETLLAERTDFSLSMTTDSLKGLFECANWWERFGRHEYSKLAWSTTPLWNYLNGVADDSQAVLRLPRFLAVIFSMRPDLQKAMQVDTFTGQLACYEWWNQYGRNEYPMLEWSADGQWERLLEPYQARDSLHPLPKFLYALWLERPDLRASFDLSNVEGIRGLVQWWQISGSKEYKALIGLDVQLDDERGQYVGAATQRFGMLPFGVNIVGFPQGSLGLGEDARTAARVFERLSVPVVLVNAPMVGPAKRDHSADHLLSADLRYGVSLFCLPPPEMVRLALEGGRRIIDSNTYRIGAWPWELPHWPQAFGEVHGFVDEIWAQSRFVEAVYKRLGHSRVVHMPMAVEIPKPVNPDRQRFGMAEDRFLFYLMFDGNSWLSRKNPIAGVQAFQKAFGSDNEPVGLVIKAMNVRDSDPTWQGVLRMAEMDPRIQIVSEHMSRQDSVDFMAACDAYISLHRSEGFGRVIAEAMGLGQPVVATNFSGNVDFCDPQTSYLVDGELVPLRAGEYLFSEGQYWCDPDVSIAAQQLRRLYETPEERARIAAAGQERIKDSYSLAAVARAYEARLKAIVAEGGVQGGQQ</sequence>
<dbReference type="Proteomes" id="UP000006798">
    <property type="component" value="Chromosome 1"/>
</dbReference>
<dbReference type="Gene3D" id="3.40.50.2000">
    <property type="entry name" value="Glycogen Phosphorylase B"/>
    <property type="match status" value="1"/>
</dbReference>
<dbReference type="EMBL" id="CP002877">
    <property type="protein sequence ID" value="AEI78158.1"/>
    <property type="molecule type" value="Genomic_DNA"/>
</dbReference>